<name>A0AAN8EXX4_TRICO</name>
<dbReference type="SUPFAM" id="SSF55486">
    <property type="entry name" value="Metalloproteases ('zincins'), catalytic domain"/>
    <property type="match status" value="1"/>
</dbReference>
<evidence type="ECO:0000313" key="4">
    <source>
        <dbReference type="Proteomes" id="UP001331761"/>
    </source>
</evidence>
<feature type="domain" description="Peptidase M13 C-terminal" evidence="2">
    <location>
        <begin position="2"/>
        <end position="113"/>
    </location>
</feature>
<dbReference type="AlphaFoldDB" id="A0AAN8EXX4"/>
<evidence type="ECO:0000256" key="1">
    <source>
        <dbReference type="ARBA" id="ARBA00007357"/>
    </source>
</evidence>
<organism evidence="3 4">
    <name type="scientific">Trichostrongylus colubriformis</name>
    <name type="common">Black scour worm</name>
    <dbReference type="NCBI Taxonomy" id="6319"/>
    <lineage>
        <taxon>Eukaryota</taxon>
        <taxon>Metazoa</taxon>
        <taxon>Ecdysozoa</taxon>
        <taxon>Nematoda</taxon>
        <taxon>Chromadorea</taxon>
        <taxon>Rhabditida</taxon>
        <taxon>Rhabditina</taxon>
        <taxon>Rhabditomorpha</taxon>
        <taxon>Strongyloidea</taxon>
        <taxon>Trichostrongylidae</taxon>
        <taxon>Trichostrongylus</taxon>
    </lineage>
</organism>
<dbReference type="PANTHER" id="PTHR11733">
    <property type="entry name" value="ZINC METALLOPROTEASE FAMILY M13 NEPRILYSIN-RELATED"/>
    <property type="match status" value="1"/>
</dbReference>
<dbReference type="GO" id="GO:0004222">
    <property type="term" value="F:metalloendopeptidase activity"/>
    <property type="evidence" value="ECO:0007669"/>
    <property type="project" value="InterPro"/>
</dbReference>
<proteinExistence type="inferred from homology"/>
<dbReference type="PROSITE" id="PS51885">
    <property type="entry name" value="NEPRILYSIN"/>
    <property type="match status" value="1"/>
</dbReference>
<sequence length="114" mass="13166">MSLNGTLTLGENIADNEGMKIAYRAYKKYATKSNSATKSEHVDGFTQDQLFFLGFSQMWCRKAADFTLHEELYDVHTPKDYRVNMVSKNFPPFATAFHCSPRSRMNSKHRCSIW</sequence>
<protein>
    <submittedName>
        <fullName evidence="3">Peptidase family M13 containing protein</fullName>
    </submittedName>
</protein>
<evidence type="ECO:0000259" key="2">
    <source>
        <dbReference type="Pfam" id="PF01431"/>
    </source>
</evidence>
<dbReference type="GO" id="GO:0016485">
    <property type="term" value="P:protein processing"/>
    <property type="evidence" value="ECO:0007669"/>
    <property type="project" value="TreeGrafter"/>
</dbReference>
<dbReference type="InterPro" id="IPR000718">
    <property type="entry name" value="Peptidase_M13"/>
</dbReference>
<dbReference type="InterPro" id="IPR024079">
    <property type="entry name" value="MetalloPept_cat_dom_sf"/>
</dbReference>
<accession>A0AAN8EXX4</accession>
<reference evidence="3 4" key="1">
    <citation type="submission" date="2019-10" db="EMBL/GenBank/DDBJ databases">
        <title>Assembly and Annotation for the nematode Trichostrongylus colubriformis.</title>
        <authorList>
            <person name="Martin J."/>
        </authorList>
    </citation>
    <scope>NUCLEOTIDE SEQUENCE [LARGE SCALE GENOMIC DNA]</scope>
    <source>
        <strain evidence="3">G859</strain>
        <tissue evidence="3">Whole worm</tissue>
    </source>
</reference>
<comment type="similarity">
    <text evidence="1">Belongs to the peptidase M13 family.</text>
</comment>
<dbReference type="Gene3D" id="3.40.390.10">
    <property type="entry name" value="Collagenase (Catalytic Domain)"/>
    <property type="match status" value="1"/>
</dbReference>
<dbReference type="Proteomes" id="UP001331761">
    <property type="component" value="Unassembled WGS sequence"/>
</dbReference>
<dbReference type="PANTHER" id="PTHR11733:SF167">
    <property type="entry name" value="FI17812P1-RELATED"/>
    <property type="match status" value="1"/>
</dbReference>
<dbReference type="Pfam" id="PF01431">
    <property type="entry name" value="Peptidase_M13"/>
    <property type="match status" value="1"/>
</dbReference>
<dbReference type="EMBL" id="WIXE01019154">
    <property type="protein sequence ID" value="KAK5970296.1"/>
    <property type="molecule type" value="Genomic_DNA"/>
</dbReference>
<evidence type="ECO:0000313" key="3">
    <source>
        <dbReference type="EMBL" id="KAK5970296.1"/>
    </source>
</evidence>
<keyword evidence="4" id="KW-1185">Reference proteome</keyword>
<gene>
    <name evidence="3" type="ORF">GCK32_007136</name>
</gene>
<comment type="caution">
    <text evidence="3">The sequence shown here is derived from an EMBL/GenBank/DDBJ whole genome shotgun (WGS) entry which is preliminary data.</text>
</comment>
<dbReference type="InterPro" id="IPR018497">
    <property type="entry name" value="Peptidase_M13_C"/>
</dbReference>
<dbReference type="GO" id="GO:0005886">
    <property type="term" value="C:plasma membrane"/>
    <property type="evidence" value="ECO:0007669"/>
    <property type="project" value="TreeGrafter"/>
</dbReference>